<comment type="caution">
    <text evidence="8">Lacks conserved residue(s) required for the propagation of feature annotation.</text>
</comment>
<evidence type="ECO:0000256" key="2">
    <source>
        <dbReference type="ARBA" id="ARBA00006939"/>
    </source>
</evidence>
<keyword evidence="6 8" id="KW-0406">Ion transport</keyword>
<dbReference type="InterPro" id="IPR004698">
    <property type="entry name" value="Zn/Fe_permease_fun/pln"/>
</dbReference>
<reference evidence="9 10" key="1">
    <citation type="journal article" date="2008" name="Science">
        <title>The Physcomitrella genome reveals evolutionary insights into the conquest of land by plants.</title>
        <authorList>
            <person name="Rensing S."/>
            <person name="Lang D."/>
            <person name="Zimmer A."/>
            <person name="Terry A."/>
            <person name="Salamov A."/>
            <person name="Shapiro H."/>
            <person name="Nishiyama T."/>
            <person name="Perroud P.-F."/>
            <person name="Lindquist E."/>
            <person name="Kamisugi Y."/>
            <person name="Tanahashi T."/>
            <person name="Sakakibara K."/>
            <person name="Fujita T."/>
            <person name="Oishi K."/>
            <person name="Shin-I T."/>
            <person name="Kuroki Y."/>
            <person name="Toyoda A."/>
            <person name="Suzuki Y."/>
            <person name="Hashimoto A."/>
            <person name="Yamaguchi K."/>
            <person name="Sugano A."/>
            <person name="Kohara Y."/>
            <person name="Fujiyama A."/>
            <person name="Anterola A."/>
            <person name="Aoki S."/>
            <person name="Ashton N."/>
            <person name="Barbazuk W.B."/>
            <person name="Barker E."/>
            <person name="Bennetzen J."/>
            <person name="Bezanilla M."/>
            <person name="Blankenship R."/>
            <person name="Cho S.H."/>
            <person name="Dutcher S."/>
            <person name="Estelle M."/>
            <person name="Fawcett J.A."/>
            <person name="Gundlach H."/>
            <person name="Hanada K."/>
            <person name="Heyl A."/>
            <person name="Hicks K.A."/>
            <person name="Hugh J."/>
            <person name="Lohr M."/>
            <person name="Mayer K."/>
            <person name="Melkozernov A."/>
            <person name="Murata T."/>
            <person name="Nelson D."/>
            <person name="Pils B."/>
            <person name="Prigge M."/>
            <person name="Reiss B."/>
            <person name="Renner T."/>
            <person name="Rombauts S."/>
            <person name="Rushton P."/>
            <person name="Sanderfoot A."/>
            <person name="Schween G."/>
            <person name="Shiu S.-H."/>
            <person name="Stueber K."/>
            <person name="Theodoulou F.L."/>
            <person name="Tu H."/>
            <person name="Van de Peer Y."/>
            <person name="Verrier P.J."/>
            <person name="Waters E."/>
            <person name="Wood A."/>
            <person name="Yang L."/>
            <person name="Cove D."/>
            <person name="Cuming A."/>
            <person name="Hasebe M."/>
            <person name="Lucas S."/>
            <person name="Mishler D.B."/>
            <person name="Reski R."/>
            <person name="Grigoriev I."/>
            <person name="Quatrano R.S."/>
            <person name="Boore J.L."/>
        </authorList>
    </citation>
    <scope>NUCLEOTIDE SEQUENCE [LARGE SCALE GENOMIC DNA]</scope>
    <source>
        <strain evidence="9 10">cv. Gransden 2004</strain>
    </source>
</reference>
<evidence type="ECO:0000256" key="5">
    <source>
        <dbReference type="ARBA" id="ARBA00022989"/>
    </source>
</evidence>
<dbReference type="PANTHER" id="PTHR11040">
    <property type="entry name" value="ZINC/IRON TRANSPORTER"/>
    <property type="match status" value="1"/>
</dbReference>
<gene>
    <name evidence="9" type="primary">LOC112280312</name>
</gene>
<dbReference type="KEGG" id="ppp:112280312"/>
<dbReference type="Proteomes" id="UP000006727">
    <property type="component" value="Chromosome 3"/>
</dbReference>
<evidence type="ECO:0000256" key="4">
    <source>
        <dbReference type="ARBA" id="ARBA00022692"/>
    </source>
</evidence>
<dbReference type="FunCoup" id="A0A7I4DD25">
    <property type="interactions" value="2813"/>
</dbReference>
<dbReference type="Gramene" id="Pp3c3_28010V3.3">
    <property type="protein sequence ID" value="Pp3c3_28010V3.3"/>
    <property type="gene ID" value="Pp3c3_28010"/>
</dbReference>
<evidence type="ECO:0000256" key="7">
    <source>
        <dbReference type="ARBA" id="ARBA00023136"/>
    </source>
</evidence>
<feature type="transmembrane region" description="Helical" evidence="8">
    <location>
        <begin position="344"/>
        <end position="365"/>
    </location>
</feature>
<dbReference type="GO" id="GO:0005886">
    <property type="term" value="C:plasma membrane"/>
    <property type="evidence" value="ECO:0000318"/>
    <property type="project" value="GO_Central"/>
</dbReference>
<dbReference type="GeneID" id="112280312"/>
<feature type="transmembrane region" description="Helical" evidence="8">
    <location>
        <begin position="417"/>
        <end position="436"/>
    </location>
</feature>
<evidence type="ECO:0000256" key="6">
    <source>
        <dbReference type="ARBA" id="ARBA00023065"/>
    </source>
</evidence>
<evidence type="ECO:0000256" key="1">
    <source>
        <dbReference type="ARBA" id="ARBA00004141"/>
    </source>
</evidence>
<evidence type="ECO:0000313" key="10">
    <source>
        <dbReference type="Proteomes" id="UP000006727"/>
    </source>
</evidence>
<dbReference type="AlphaFoldDB" id="A0A7I4DD25"/>
<protein>
    <recommendedName>
        <fullName evidence="11">ZIP family transporter</fullName>
    </recommendedName>
</protein>
<dbReference type="RefSeq" id="XP_024371428.1">
    <property type="nucleotide sequence ID" value="XM_024515660.2"/>
</dbReference>
<dbReference type="GO" id="GO:0071577">
    <property type="term" value="P:zinc ion transmembrane transport"/>
    <property type="evidence" value="ECO:0000318"/>
    <property type="project" value="GO_Central"/>
</dbReference>
<organism evidence="9 10">
    <name type="scientific">Physcomitrium patens</name>
    <name type="common">Spreading-leaved earth moss</name>
    <name type="synonym">Physcomitrella patens</name>
    <dbReference type="NCBI Taxonomy" id="3218"/>
    <lineage>
        <taxon>Eukaryota</taxon>
        <taxon>Viridiplantae</taxon>
        <taxon>Streptophyta</taxon>
        <taxon>Embryophyta</taxon>
        <taxon>Bryophyta</taxon>
        <taxon>Bryophytina</taxon>
        <taxon>Bryopsida</taxon>
        <taxon>Funariidae</taxon>
        <taxon>Funariales</taxon>
        <taxon>Funariaceae</taxon>
        <taxon>Physcomitrium</taxon>
    </lineage>
</organism>
<feature type="transmembrane region" description="Helical" evidence="8">
    <location>
        <begin position="66"/>
        <end position="87"/>
    </location>
</feature>
<dbReference type="NCBIfam" id="TIGR00820">
    <property type="entry name" value="zip"/>
    <property type="match status" value="1"/>
</dbReference>
<name>A0A7I4DD25_PHYPA</name>
<dbReference type="PANTHER" id="PTHR11040:SF44">
    <property type="entry name" value="PROTEIN ZNTC-RELATED"/>
    <property type="match status" value="1"/>
</dbReference>
<accession>A0A7I4DD25</accession>
<dbReference type="EMBL" id="ABEU02000003">
    <property type="status" value="NOT_ANNOTATED_CDS"/>
    <property type="molecule type" value="Genomic_DNA"/>
</dbReference>
<evidence type="ECO:0000313" key="9">
    <source>
        <dbReference type="EnsemblPlants" id="Pp3c3_28010V3.4"/>
    </source>
</evidence>
<sequence length="437" mass="47200">MWEEEALQGMGQGDCTGVDDLGCRNKTLALDLKGGAIALIMGYSALGVALPLIGRRTQWLKPDGNLFFVAKSFAAGVILATGFVHMLPSAMESLTSQCLPRFPWHKFPFPGFIAMLASLVTLVIDFVATEFYETQHNHGDPDASAKGASNPEPAVDMPAHAQMLYKTFTACGRGIYSAKRSPSRIFGKARSKSASEKDVYNEIIIAEQDLVQSIEQSKEPLPEGDRKVHIIGMREHAESHRHSHAEGTCKDQTDDKVLKHVGYSHNEIGASTNEVLEHVRHVVVAQVLELGIVAHSVIIGVTLGVSESPCTIRPLLAALSFHQFFEGFALGGCIAQAGFSYSSAVIMACCFAITTPAGIGIGIGISSSYNEKSSRSLIVEGVFDSISAGILVYMSLVDLIAADFLSKRMRCNRKLQFYSYASLITGCFAMSALAIWT</sequence>
<feature type="transmembrane region" description="Helical" evidence="8">
    <location>
        <begin position="34"/>
        <end position="54"/>
    </location>
</feature>
<dbReference type="Gramene" id="Pp3c3_28010V3.4">
    <property type="protein sequence ID" value="Pp3c3_28010V3.4"/>
    <property type="gene ID" value="Pp3c3_28010"/>
</dbReference>
<evidence type="ECO:0008006" key="11">
    <source>
        <dbReference type="Google" id="ProtNLM"/>
    </source>
</evidence>
<dbReference type="EnsemblPlants" id="Pp3c3_28010V3.4">
    <property type="protein sequence ID" value="Pp3c3_28010V3.4"/>
    <property type="gene ID" value="Pp3c3_28010"/>
</dbReference>
<dbReference type="EnsemblPlants" id="Pp3c3_28010V3.3">
    <property type="protein sequence ID" value="Pp3c3_28010V3.3"/>
    <property type="gene ID" value="Pp3c3_28010"/>
</dbReference>
<keyword evidence="7 8" id="KW-0472">Membrane</keyword>
<dbReference type="GO" id="GO:0005385">
    <property type="term" value="F:zinc ion transmembrane transporter activity"/>
    <property type="evidence" value="ECO:0000318"/>
    <property type="project" value="GO_Central"/>
</dbReference>
<comment type="subcellular location">
    <subcellularLocation>
        <location evidence="1 8">Membrane</location>
        <topology evidence="1 8">Multi-pass membrane protein</topology>
    </subcellularLocation>
</comment>
<dbReference type="Gramene" id="Pp3c3_28010V3.5">
    <property type="protein sequence ID" value="Pp3c3_28010V3.5"/>
    <property type="gene ID" value="Pp3c3_28010"/>
</dbReference>
<dbReference type="EnsemblPlants" id="Pp3c3_28010V3.5">
    <property type="protein sequence ID" value="Pp3c3_28010V3.5"/>
    <property type="gene ID" value="Pp3c3_28010"/>
</dbReference>
<keyword evidence="10" id="KW-1185">Reference proteome</keyword>
<keyword evidence="5 8" id="KW-1133">Transmembrane helix</keyword>
<keyword evidence="3 8" id="KW-0813">Transport</keyword>
<dbReference type="Pfam" id="PF02535">
    <property type="entry name" value="Zip"/>
    <property type="match status" value="1"/>
</dbReference>
<evidence type="ECO:0000256" key="3">
    <source>
        <dbReference type="ARBA" id="ARBA00022448"/>
    </source>
</evidence>
<comment type="similarity">
    <text evidence="2 8">Belongs to the ZIP transporter (TC 2.A.5) family.</text>
</comment>
<dbReference type="InterPro" id="IPR003689">
    <property type="entry name" value="ZIP"/>
</dbReference>
<feature type="transmembrane region" description="Helical" evidence="8">
    <location>
        <begin position="107"/>
        <end position="128"/>
    </location>
</feature>
<evidence type="ECO:0000256" key="8">
    <source>
        <dbReference type="RuleBase" id="RU362088"/>
    </source>
</evidence>
<reference evidence="9 10" key="2">
    <citation type="journal article" date="2018" name="Plant J.">
        <title>The Physcomitrella patens chromosome-scale assembly reveals moss genome structure and evolution.</title>
        <authorList>
            <person name="Lang D."/>
            <person name="Ullrich K.K."/>
            <person name="Murat F."/>
            <person name="Fuchs J."/>
            <person name="Jenkins J."/>
            <person name="Haas F.B."/>
            <person name="Piednoel M."/>
            <person name="Gundlach H."/>
            <person name="Van Bel M."/>
            <person name="Meyberg R."/>
            <person name="Vives C."/>
            <person name="Morata J."/>
            <person name="Symeonidi A."/>
            <person name="Hiss M."/>
            <person name="Muchero W."/>
            <person name="Kamisugi Y."/>
            <person name="Saleh O."/>
            <person name="Blanc G."/>
            <person name="Decker E.L."/>
            <person name="van Gessel N."/>
            <person name="Grimwood J."/>
            <person name="Hayes R.D."/>
            <person name="Graham S.W."/>
            <person name="Gunter L.E."/>
            <person name="McDaniel S.F."/>
            <person name="Hoernstein S.N.W."/>
            <person name="Larsson A."/>
            <person name="Li F.W."/>
            <person name="Perroud P.F."/>
            <person name="Phillips J."/>
            <person name="Ranjan P."/>
            <person name="Rokshar D.S."/>
            <person name="Rothfels C.J."/>
            <person name="Schneider L."/>
            <person name="Shu S."/>
            <person name="Stevenson D.W."/>
            <person name="Thummler F."/>
            <person name="Tillich M."/>
            <person name="Villarreal Aguilar J.C."/>
            <person name="Widiez T."/>
            <person name="Wong G.K."/>
            <person name="Wymore A."/>
            <person name="Zhang Y."/>
            <person name="Zimmer A.D."/>
            <person name="Quatrano R.S."/>
            <person name="Mayer K.F.X."/>
            <person name="Goodstein D."/>
            <person name="Casacuberta J.M."/>
            <person name="Vandepoele K."/>
            <person name="Reski R."/>
            <person name="Cuming A.C."/>
            <person name="Tuskan G.A."/>
            <person name="Maumus F."/>
            <person name="Salse J."/>
            <person name="Schmutz J."/>
            <person name="Rensing S.A."/>
        </authorList>
    </citation>
    <scope>NUCLEOTIDE SEQUENCE [LARGE SCALE GENOMIC DNA]</scope>
    <source>
        <strain evidence="9 10">cv. Gransden 2004</strain>
    </source>
</reference>
<dbReference type="OrthoDB" id="448280at2759"/>
<feature type="transmembrane region" description="Helical" evidence="8">
    <location>
        <begin position="385"/>
        <end position="405"/>
    </location>
</feature>
<proteinExistence type="inferred from homology"/>
<reference evidence="9" key="3">
    <citation type="submission" date="2020-12" db="UniProtKB">
        <authorList>
            <consortium name="EnsemblPlants"/>
        </authorList>
    </citation>
    <scope>IDENTIFICATION</scope>
</reference>
<keyword evidence="4 8" id="KW-0812">Transmembrane</keyword>